<proteinExistence type="predicted"/>
<organism evidence="2 3">
    <name type="scientific">Solanum pennellii</name>
    <name type="common">Tomato</name>
    <name type="synonym">Lycopersicon pennellii</name>
    <dbReference type="NCBI Taxonomy" id="28526"/>
    <lineage>
        <taxon>Eukaryota</taxon>
        <taxon>Viridiplantae</taxon>
        <taxon>Streptophyta</taxon>
        <taxon>Embryophyta</taxon>
        <taxon>Tracheophyta</taxon>
        <taxon>Spermatophyta</taxon>
        <taxon>Magnoliopsida</taxon>
        <taxon>eudicotyledons</taxon>
        <taxon>Gunneridae</taxon>
        <taxon>Pentapetalae</taxon>
        <taxon>asterids</taxon>
        <taxon>lamiids</taxon>
        <taxon>Solanales</taxon>
        <taxon>Solanaceae</taxon>
        <taxon>Solanoideae</taxon>
        <taxon>Solaneae</taxon>
        <taxon>Solanum</taxon>
        <taxon>Solanum subgen. Lycopersicon</taxon>
    </lineage>
</organism>
<name>A0ABM1FKL2_SOLPN</name>
<evidence type="ECO:0000256" key="1">
    <source>
        <dbReference type="SAM" id="MobiDB-lite"/>
    </source>
</evidence>
<reference evidence="3" key="2">
    <citation type="submission" date="2025-08" db="UniProtKB">
        <authorList>
            <consortium name="RefSeq"/>
        </authorList>
    </citation>
    <scope>IDENTIFICATION</scope>
</reference>
<dbReference type="GeneID" id="107004523"/>
<gene>
    <name evidence="3" type="primary">LOC107004523</name>
</gene>
<keyword evidence="2" id="KW-1185">Reference proteome</keyword>
<dbReference type="RefSeq" id="XP_015058261.1">
    <property type="nucleotide sequence ID" value="XM_015202775.2"/>
</dbReference>
<accession>A0ABM1FKL2</accession>
<evidence type="ECO:0000313" key="2">
    <source>
        <dbReference type="Proteomes" id="UP000694930"/>
    </source>
</evidence>
<protein>
    <submittedName>
        <fullName evidence="3">Uncharacterized protein LOC107004523</fullName>
    </submittedName>
</protein>
<evidence type="ECO:0000313" key="3">
    <source>
        <dbReference type="RefSeq" id="XP_015058261.1"/>
    </source>
</evidence>
<reference evidence="2" key="1">
    <citation type="journal article" date="2014" name="Nat. Genet.">
        <title>The genome of the stress-tolerant wild tomato species Solanum pennellii.</title>
        <authorList>
            <person name="Bolger A."/>
            <person name="Scossa F."/>
            <person name="Bolger M.E."/>
            <person name="Lanz C."/>
            <person name="Maumus F."/>
            <person name="Tohge T."/>
            <person name="Quesneville H."/>
            <person name="Alseekh S."/>
            <person name="Sorensen I."/>
            <person name="Lichtenstein G."/>
            <person name="Fich E.A."/>
            <person name="Conte M."/>
            <person name="Keller H."/>
            <person name="Schneeberger K."/>
            <person name="Schwacke R."/>
            <person name="Ofner I."/>
            <person name="Vrebalov J."/>
            <person name="Xu Y."/>
            <person name="Osorio S."/>
            <person name="Aflitos S.A."/>
            <person name="Schijlen E."/>
            <person name="Jimenez-Gomez J.M."/>
            <person name="Ryngajllo M."/>
            <person name="Kimura S."/>
            <person name="Kumar R."/>
            <person name="Koenig D."/>
            <person name="Headland L.R."/>
            <person name="Maloof J.N."/>
            <person name="Sinha N."/>
            <person name="van Ham R.C."/>
            <person name="Lankhorst R.K."/>
            <person name="Mao L."/>
            <person name="Vogel A."/>
            <person name="Arsova B."/>
            <person name="Panstruga R."/>
            <person name="Fei Z."/>
            <person name="Rose J.K."/>
            <person name="Zamir D."/>
            <person name="Carrari F."/>
            <person name="Giovannoni J.J."/>
            <person name="Weigel D."/>
            <person name="Usadel B."/>
            <person name="Fernie A.R."/>
        </authorList>
    </citation>
    <scope>NUCLEOTIDE SEQUENCE [LARGE SCALE GENOMIC DNA]</scope>
    <source>
        <strain evidence="2">cv. LA0716</strain>
    </source>
</reference>
<sequence>MLIMFLFPYILLYNLPKTPAHILNNKKSSIFLQQQTMAKINVMIAVVVLVVSVMSIEQATAARRLQQFGGFPMPTTPSTGGGFPSFPMPTTPSTGGGFPSFPMPTTPGFPTPSTGGGGFGGLPTIPFPPFPNTPADATQTTTP</sequence>
<feature type="compositionally biased region" description="Pro residues" evidence="1">
    <location>
        <begin position="101"/>
        <end position="110"/>
    </location>
</feature>
<feature type="region of interest" description="Disordered" evidence="1">
    <location>
        <begin position="72"/>
        <end position="143"/>
    </location>
</feature>
<dbReference type="Proteomes" id="UP000694930">
    <property type="component" value="Chromosome 1"/>
</dbReference>